<evidence type="ECO:0000259" key="2">
    <source>
        <dbReference type="Pfam" id="PF00892"/>
    </source>
</evidence>
<protein>
    <submittedName>
        <fullName evidence="3">DMT family transporter</fullName>
    </submittedName>
</protein>
<feature type="transmembrane region" description="Helical" evidence="1">
    <location>
        <begin position="102"/>
        <end position="120"/>
    </location>
</feature>
<keyword evidence="1" id="KW-0812">Transmembrane</keyword>
<evidence type="ECO:0000256" key="1">
    <source>
        <dbReference type="SAM" id="Phobius"/>
    </source>
</evidence>
<dbReference type="PANTHER" id="PTHR22911:SF103">
    <property type="entry name" value="BLR2811 PROTEIN"/>
    <property type="match status" value="1"/>
</dbReference>
<dbReference type="InterPro" id="IPR000620">
    <property type="entry name" value="EamA_dom"/>
</dbReference>
<feature type="transmembrane region" description="Helical" evidence="1">
    <location>
        <begin position="43"/>
        <end position="61"/>
    </location>
</feature>
<organism evidence="3 4">
    <name type="scientific">Albidovulum marisflavi</name>
    <dbReference type="NCBI Taxonomy" id="2984159"/>
    <lineage>
        <taxon>Bacteria</taxon>
        <taxon>Pseudomonadati</taxon>
        <taxon>Pseudomonadota</taxon>
        <taxon>Alphaproteobacteria</taxon>
        <taxon>Rhodobacterales</taxon>
        <taxon>Paracoccaceae</taxon>
        <taxon>Albidovulum</taxon>
    </lineage>
</organism>
<name>A0ABT2ZHR3_9RHOB</name>
<feature type="transmembrane region" description="Helical" evidence="1">
    <location>
        <begin position="151"/>
        <end position="168"/>
    </location>
</feature>
<keyword evidence="1" id="KW-0472">Membrane</keyword>
<feature type="domain" description="EamA" evidence="2">
    <location>
        <begin position="8"/>
        <end position="141"/>
    </location>
</feature>
<proteinExistence type="predicted"/>
<gene>
    <name evidence="3" type="ORF">OEW28_18360</name>
</gene>
<feature type="transmembrane region" description="Helical" evidence="1">
    <location>
        <begin position="236"/>
        <end position="258"/>
    </location>
</feature>
<evidence type="ECO:0000313" key="4">
    <source>
        <dbReference type="Proteomes" id="UP001652542"/>
    </source>
</evidence>
<dbReference type="RefSeq" id="WP_263736260.1">
    <property type="nucleotide sequence ID" value="NZ_JAOWKY010000007.1"/>
</dbReference>
<comment type="caution">
    <text evidence="3">The sequence shown here is derived from an EMBL/GenBank/DDBJ whole genome shotgun (WGS) entry which is preliminary data.</text>
</comment>
<feature type="domain" description="EamA" evidence="2">
    <location>
        <begin position="150"/>
        <end position="275"/>
    </location>
</feature>
<reference evidence="3 4" key="1">
    <citation type="submission" date="2022-10" db="EMBL/GenBank/DDBJ databases">
        <title>Defluviimonas sp. nov., isolated from ocean surface water.</title>
        <authorList>
            <person name="He W."/>
            <person name="Wang L."/>
            <person name="Zhang D.-F."/>
        </authorList>
    </citation>
    <scope>NUCLEOTIDE SEQUENCE [LARGE SCALE GENOMIC DNA]</scope>
    <source>
        <strain evidence="3 4">WL0002</strain>
    </source>
</reference>
<feature type="transmembrane region" description="Helical" evidence="1">
    <location>
        <begin position="127"/>
        <end position="145"/>
    </location>
</feature>
<feature type="transmembrane region" description="Helical" evidence="1">
    <location>
        <begin position="207"/>
        <end position="229"/>
    </location>
</feature>
<dbReference type="SUPFAM" id="SSF103481">
    <property type="entry name" value="Multidrug resistance efflux transporter EmrE"/>
    <property type="match status" value="2"/>
</dbReference>
<feature type="transmembrane region" description="Helical" evidence="1">
    <location>
        <begin position="180"/>
        <end position="201"/>
    </location>
</feature>
<accession>A0ABT2ZHR3</accession>
<dbReference type="InterPro" id="IPR037185">
    <property type="entry name" value="EmrE-like"/>
</dbReference>
<keyword evidence="1" id="KW-1133">Transmembrane helix</keyword>
<feature type="transmembrane region" description="Helical" evidence="1">
    <location>
        <begin position="264"/>
        <end position="281"/>
    </location>
</feature>
<dbReference type="Pfam" id="PF00892">
    <property type="entry name" value="EamA"/>
    <property type="match status" value="2"/>
</dbReference>
<sequence length="306" mass="32319">MMLSDNLRGSILMATAMCAFTLNDACMKTVTSELPLYQTAMLRGVFTVLALIAISPWLGGLTLRVSRGDRKVLFWRTAGEILATAFFLTALTHLPFANLSAIMQALPLAVTLGAAVAFGAPIGWRRLTAIAVGFAGVLLIVRPGLAGFDSWSLLGLASVLSVVVRDLATRRLSPSVSSVTVAFVAALSVSVAAGMMVPFSGWKPVGAHHWLLILSASGCLIAGYLTVVAAMRVGDIAFVAPFRYTSLVAALMLGWLVFAELPDAMTLTGAAIIVITGIYTFHRERQASGRRPMPAAHTARIKGTAT</sequence>
<keyword evidence="4" id="KW-1185">Reference proteome</keyword>
<dbReference type="Proteomes" id="UP001652542">
    <property type="component" value="Unassembled WGS sequence"/>
</dbReference>
<dbReference type="PANTHER" id="PTHR22911">
    <property type="entry name" value="ACYL-MALONYL CONDENSING ENZYME-RELATED"/>
    <property type="match status" value="1"/>
</dbReference>
<feature type="transmembrane region" description="Helical" evidence="1">
    <location>
        <begin position="73"/>
        <end position="96"/>
    </location>
</feature>
<dbReference type="EMBL" id="JAOWKY010000007">
    <property type="protein sequence ID" value="MCV2870580.1"/>
    <property type="molecule type" value="Genomic_DNA"/>
</dbReference>
<evidence type="ECO:0000313" key="3">
    <source>
        <dbReference type="EMBL" id="MCV2870580.1"/>
    </source>
</evidence>